<proteinExistence type="predicted"/>
<dbReference type="PROSITE" id="PS51257">
    <property type="entry name" value="PROKAR_LIPOPROTEIN"/>
    <property type="match status" value="1"/>
</dbReference>
<dbReference type="Proteomes" id="UP000295701">
    <property type="component" value="Unassembled WGS sequence"/>
</dbReference>
<gene>
    <name evidence="2" type="ORF">E2L08_03905</name>
</gene>
<protein>
    <recommendedName>
        <fullName evidence="4">Group 4 capsule polysaccharide lipoprotein gfcB, YjbF</fullName>
    </recommendedName>
</protein>
<dbReference type="Gene3D" id="2.40.360.10">
    <property type="entry name" value="YmcC-like"/>
    <property type="match status" value="1"/>
</dbReference>
<accession>A0A4R6AH76</accession>
<evidence type="ECO:0000313" key="2">
    <source>
        <dbReference type="EMBL" id="TDL81808.1"/>
    </source>
</evidence>
<dbReference type="RefSeq" id="WP_133395758.1">
    <property type="nucleotide sequence ID" value="NZ_SNAA01000003.1"/>
</dbReference>
<dbReference type="InterPro" id="IPR021308">
    <property type="entry name" value="GfcB"/>
</dbReference>
<reference evidence="2 3" key="1">
    <citation type="submission" date="2019-03" db="EMBL/GenBank/DDBJ databases">
        <title>Primorskyibacter sp. SS33 isolated from sediments.</title>
        <authorList>
            <person name="Xunke S."/>
        </authorList>
    </citation>
    <scope>NUCLEOTIDE SEQUENCE [LARGE SCALE GENOMIC DNA]</scope>
    <source>
        <strain evidence="2 3">SS33</strain>
    </source>
</reference>
<dbReference type="OrthoDB" id="6237231at2"/>
<keyword evidence="3" id="KW-1185">Reference proteome</keyword>
<feature type="signal peptide" evidence="1">
    <location>
        <begin position="1"/>
        <end position="20"/>
    </location>
</feature>
<organism evidence="2 3">
    <name type="scientific">Palleronia sediminis</name>
    <dbReference type="NCBI Taxonomy" id="2547833"/>
    <lineage>
        <taxon>Bacteria</taxon>
        <taxon>Pseudomonadati</taxon>
        <taxon>Pseudomonadota</taxon>
        <taxon>Alphaproteobacteria</taxon>
        <taxon>Rhodobacterales</taxon>
        <taxon>Roseobacteraceae</taxon>
        <taxon>Palleronia</taxon>
    </lineage>
</organism>
<sequence length="223" mass="23442">MMSHRTRALALTALLATALAGCSSGGKDSAYGDILDRALAGGPILGNGASGGDDIELSDAQINALPMNVLIVESETLGSRTGFVQAAVNRDTVTWQSDDRKQIVTRGGQLVGTIGFGNDLTSATAPTFNAPQASRARYILGGDERVERVDYACTLGDGGTENVTVTGRVFATRVLTERCTSPTGPTFENRYWIDGSGAIRKSRQFATPGLGYLTIGDVHTGRR</sequence>
<dbReference type="EMBL" id="SNAA01000003">
    <property type="protein sequence ID" value="TDL81808.1"/>
    <property type="molecule type" value="Genomic_DNA"/>
</dbReference>
<dbReference type="AlphaFoldDB" id="A0A4R6AH76"/>
<dbReference type="Pfam" id="PF11102">
    <property type="entry name" value="YjbF"/>
    <property type="match status" value="1"/>
</dbReference>
<evidence type="ECO:0000313" key="3">
    <source>
        <dbReference type="Proteomes" id="UP000295701"/>
    </source>
</evidence>
<comment type="caution">
    <text evidence="2">The sequence shown here is derived from an EMBL/GenBank/DDBJ whole genome shotgun (WGS) entry which is preliminary data.</text>
</comment>
<evidence type="ECO:0008006" key="4">
    <source>
        <dbReference type="Google" id="ProtNLM"/>
    </source>
</evidence>
<dbReference type="SUPFAM" id="SSF159270">
    <property type="entry name" value="YmcC-like"/>
    <property type="match status" value="1"/>
</dbReference>
<dbReference type="InterPro" id="IPR023373">
    <property type="entry name" value="YmcC_sf"/>
</dbReference>
<feature type="chain" id="PRO_5020568914" description="Group 4 capsule polysaccharide lipoprotein gfcB, YjbF" evidence="1">
    <location>
        <begin position="21"/>
        <end position="223"/>
    </location>
</feature>
<name>A0A4R6AH76_9RHOB</name>
<evidence type="ECO:0000256" key="1">
    <source>
        <dbReference type="SAM" id="SignalP"/>
    </source>
</evidence>
<keyword evidence="1" id="KW-0732">Signal</keyword>